<reference evidence="2 3" key="1">
    <citation type="submission" date="2015-11" db="EMBL/GenBank/DDBJ databases">
        <title>Expanding the genomic diversity of Burkholderia species for the development of highly accurate diagnostics.</title>
        <authorList>
            <person name="Sahl J."/>
            <person name="Keim P."/>
            <person name="Wagner D."/>
        </authorList>
    </citation>
    <scope>NUCLEOTIDE SEQUENCE [LARGE SCALE GENOMIC DNA]</scope>
    <source>
        <strain evidence="2 3">RF32-BP4</strain>
    </source>
</reference>
<protein>
    <submittedName>
        <fullName evidence="2">Alpha/beta hydrolase</fullName>
    </submittedName>
</protein>
<evidence type="ECO:0000259" key="1">
    <source>
        <dbReference type="Pfam" id="PF00561"/>
    </source>
</evidence>
<name>A0A102KIK2_9BURK</name>
<accession>A0A102KIK2</accession>
<comment type="caution">
    <text evidence="2">The sequence shown here is derived from an EMBL/GenBank/DDBJ whole genome shotgun (WGS) entry which is preliminary data.</text>
</comment>
<dbReference type="PRINTS" id="PR00412">
    <property type="entry name" value="EPOXHYDRLASE"/>
</dbReference>
<proteinExistence type="predicted"/>
<keyword evidence="2" id="KW-0378">Hydrolase</keyword>
<dbReference type="Pfam" id="PF00561">
    <property type="entry name" value="Abhydrolase_1"/>
    <property type="match status" value="1"/>
</dbReference>
<dbReference type="PRINTS" id="PR00111">
    <property type="entry name" value="ABHYDROLASE"/>
</dbReference>
<gene>
    <name evidence="2" type="ORF">WI38_25740</name>
</gene>
<evidence type="ECO:0000313" key="2">
    <source>
        <dbReference type="EMBL" id="KUZ84677.1"/>
    </source>
</evidence>
<evidence type="ECO:0000313" key="3">
    <source>
        <dbReference type="Proteomes" id="UP000065521"/>
    </source>
</evidence>
<dbReference type="PANTHER" id="PTHR43798">
    <property type="entry name" value="MONOACYLGLYCEROL LIPASE"/>
    <property type="match status" value="1"/>
</dbReference>
<dbReference type="AlphaFoldDB" id="A0A102KIK2"/>
<feature type="domain" description="AB hydrolase-1" evidence="1">
    <location>
        <begin position="21"/>
        <end position="251"/>
    </location>
</feature>
<dbReference type="InterPro" id="IPR029058">
    <property type="entry name" value="AB_hydrolase_fold"/>
</dbReference>
<dbReference type="SUPFAM" id="SSF53474">
    <property type="entry name" value="alpha/beta-Hydrolases"/>
    <property type="match status" value="1"/>
</dbReference>
<dbReference type="GO" id="GO:0016787">
    <property type="term" value="F:hydrolase activity"/>
    <property type="evidence" value="ECO:0007669"/>
    <property type="project" value="UniProtKB-KW"/>
</dbReference>
<dbReference type="InterPro" id="IPR050266">
    <property type="entry name" value="AB_hydrolase_sf"/>
</dbReference>
<dbReference type="RefSeq" id="WP_059614187.1">
    <property type="nucleotide sequence ID" value="NZ_JBGRUP010000002.1"/>
</dbReference>
<organism evidence="2 3">
    <name type="scientific">Burkholderia ubonensis</name>
    <dbReference type="NCBI Taxonomy" id="101571"/>
    <lineage>
        <taxon>Bacteria</taxon>
        <taxon>Pseudomonadati</taxon>
        <taxon>Pseudomonadota</taxon>
        <taxon>Betaproteobacteria</taxon>
        <taxon>Burkholderiales</taxon>
        <taxon>Burkholderiaceae</taxon>
        <taxon>Burkholderia</taxon>
        <taxon>Burkholderia cepacia complex</taxon>
    </lineage>
</organism>
<sequence>MAKLSFKDHDLYYADIGSGLPIMLIHDLGSCGLAWVRQVPFLRHAGYRVIVPDLPGHGASSYPSRTLAMGELAADLEGLLDHLGLDSAALVGLSLGGAIALTIAIDAPSRVGKLVVCNGCSNLVADDHMRRVAQWKAGFQRGDGPVRWFEEMWPSLVSAEFAQSERGEIAYQIGHARAAATDAAHLARICDSIASYDVRRRLNLVRSETLVLHSEDDGVYPPVEGQRLAAMIPGAQFGSLPGSGHHPNLDRADTFNWTLLHFLSGRDPAFAARAETPGLPFQ</sequence>
<dbReference type="EMBL" id="LOTN01000054">
    <property type="protein sequence ID" value="KUZ84677.1"/>
    <property type="molecule type" value="Genomic_DNA"/>
</dbReference>
<dbReference type="InterPro" id="IPR000639">
    <property type="entry name" value="Epox_hydrolase-like"/>
</dbReference>
<dbReference type="Proteomes" id="UP000065521">
    <property type="component" value="Unassembled WGS sequence"/>
</dbReference>
<dbReference type="Gene3D" id="3.40.50.1820">
    <property type="entry name" value="alpha/beta hydrolase"/>
    <property type="match status" value="1"/>
</dbReference>
<dbReference type="InterPro" id="IPR000073">
    <property type="entry name" value="AB_hydrolase_1"/>
</dbReference>